<dbReference type="SUPFAM" id="SSF52172">
    <property type="entry name" value="CheY-like"/>
    <property type="match status" value="2"/>
</dbReference>
<name>A0ABX1XVN5_9BACL</name>
<dbReference type="PANTHER" id="PTHR44591">
    <property type="entry name" value="STRESS RESPONSE REGULATOR PROTEIN 1"/>
    <property type="match status" value="1"/>
</dbReference>
<feature type="domain" description="Response regulatory" evidence="3">
    <location>
        <begin position="323"/>
        <end position="446"/>
    </location>
</feature>
<dbReference type="PROSITE" id="PS50110">
    <property type="entry name" value="RESPONSE_REGULATORY"/>
    <property type="match status" value="2"/>
</dbReference>
<dbReference type="InterPro" id="IPR001789">
    <property type="entry name" value="Sig_transdc_resp-reg_receiver"/>
</dbReference>
<protein>
    <submittedName>
        <fullName evidence="5">Response regulator</fullName>
    </submittedName>
</protein>
<dbReference type="InterPro" id="IPR029787">
    <property type="entry name" value="Nucleotide_cyclase"/>
</dbReference>
<keyword evidence="6" id="KW-1185">Reference proteome</keyword>
<comment type="caution">
    <text evidence="2">Lacks conserved residue(s) required for the propagation of feature annotation.</text>
</comment>
<feature type="modified residue" description="4-aspartylphosphate" evidence="2">
    <location>
        <position position="379"/>
    </location>
</feature>
<keyword evidence="1 2" id="KW-0597">Phosphoprotein</keyword>
<dbReference type="PANTHER" id="PTHR44591:SF3">
    <property type="entry name" value="RESPONSE REGULATORY DOMAIN-CONTAINING PROTEIN"/>
    <property type="match status" value="1"/>
</dbReference>
<dbReference type="InterPro" id="IPR000160">
    <property type="entry name" value="GGDEF_dom"/>
</dbReference>
<dbReference type="InterPro" id="IPR011006">
    <property type="entry name" value="CheY-like_superfamily"/>
</dbReference>
<feature type="domain" description="GGDEF" evidence="4">
    <location>
        <begin position="179"/>
        <end position="311"/>
    </location>
</feature>
<dbReference type="Gene3D" id="3.30.70.270">
    <property type="match status" value="1"/>
</dbReference>
<evidence type="ECO:0000313" key="5">
    <source>
        <dbReference type="EMBL" id="NOU72612.1"/>
    </source>
</evidence>
<evidence type="ECO:0000256" key="1">
    <source>
        <dbReference type="ARBA" id="ARBA00022553"/>
    </source>
</evidence>
<dbReference type="Pfam" id="PF00072">
    <property type="entry name" value="Response_reg"/>
    <property type="match status" value="1"/>
</dbReference>
<evidence type="ECO:0000256" key="2">
    <source>
        <dbReference type="PROSITE-ProRule" id="PRU00169"/>
    </source>
</evidence>
<dbReference type="SUPFAM" id="SSF55073">
    <property type="entry name" value="Nucleotide cyclase"/>
    <property type="match status" value="1"/>
</dbReference>
<comment type="caution">
    <text evidence="5">The sequence shown here is derived from an EMBL/GenBank/DDBJ whole genome shotgun (WGS) entry which is preliminary data.</text>
</comment>
<dbReference type="NCBIfam" id="TIGR00254">
    <property type="entry name" value="GGDEF"/>
    <property type="match status" value="1"/>
</dbReference>
<dbReference type="CDD" id="cd01949">
    <property type="entry name" value="GGDEF"/>
    <property type="match status" value="1"/>
</dbReference>
<dbReference type="InterPro" id="IPR050595">
    <property type="entry name" value="Bact_response_regulator"/>
</dbReference>
<dbReference type="InterPro" id="IPR043128">
    <property type="entry name" value="Rev_trsase/Diguanyl_cyclase"/>
</dbReference>
<evidence type="ECO:0000259" key="3">
    <source>
        <dbReference type="PROSITE" id="PS50110"/>
    </source>
</evidence>
<dbReference type="Proteomes" id="UP000616779">
    <property type="component" value="Unassembled WGS sequence"/>
</dbReference>
<gene>
    <name evidence="5" type="ORF">GC098_14440</name>
</gene>
<reference evidence="5 6" key="1">
    <citation type="submission" date="2019-10" db="EMBL/GenBank/DDBJ databases">
        <title>Description of Paenibacillus terrestris sp. nov.</title>
        <authorList>
            <person name="Carlier A."/>
            <person name="Qi S."/>
        </authorList>
    </citation>
    <scope>NUCLEOTIDE SEQUENCE [LARGE SCALE GENOMIC DNA]</scope>
    <source>
        <strain evidence="5 6">LMG 31458</strain>
    </source>
</reference>
<dbReference type="SMART" id="SM00267">
    <property type="entry name" value="GGDEF"/>
    <property type="match status" value="1"/>
</dbReference>
<proteinExistence type="predicted"/>
<dbReference type="SMART" id="SM00448">
    <property type="entry name" value="REC"/>
    <property type="match status" value="1"/>
</dbReference>
<evidence type="ECO:0000259" key="4">
    <source>
        <dbReference type="PROSITE" id="PS50887"/>
    </source>
</evidence>
<accession>A0ABX1XVN5</accession>
<dbReference type="RefSeq" id="WP_171643889.1">
    <property type="nucleotide sequence ID" value="NZ_WHOA01000095.1"/>
</dbReference>
<sequence length="450" mass="52658">MNDVNLNYEAKDRSHSTFENQPLLLVLNDDPEFLSFYKEHLEKENGMVIFESDNQPKAAELFYQLYPDYVIINASLIADDGVHVLNGFVQLCQDNHVPILISLDKEDLKLRYACMALADDVIGSRVEPVELVTRVIRNLRKRNRILDQILIDPMTGINNYNNLQQEVEHQLNDLKRSHEPFAMVYVQVDDLPIVQETYGYAIGHQLVKELGEFIQNSIRPADSLYRFHREGFVLVLPKTVKEDAMKLMYRLIERFAQLRFQTTAGEISGTFSARVLDFMDPLQTIEQCLTLMPFPKDKAVADRKAWVMDGTATFTSITLRKLKVGIIDDDRLIREMLKHQLEDIADQDFEVEIRAYPDGEEFFNDPWHRQNERFLLIIDRIMPKMDGLEVLQKIRTQYDRRRYLCMMLTSRDSEEEISMAIQRGANDYMVKPFSIKELRARIRRLIRGTR</sequence>
<dbReference type="Pfam" id="PF00990">
    <property type="entry name" value="GGDEF"/>
    <property type="match status" value="1"/>
</dbReference>
<dbReference type="Gene3D" id="3.40.50.2300">
    <property type="match status" value="2"/>
</dbReference>
<dbReference type="PROSITE" id="PS50887">
    <property type="entry name" value="GGDEF"/>
    <property type="match status" value="1"/>
</dbReference>
<feature type="domain" description="Response regulatory" evidence="3">
    <location>
        <begin position="23"/>
        <end position="139"/>
    </location>
</feature>
<evidence type="ECO:0000313" key="6">
    <source>
        <dbReference type="Proteomes" id="UP000616779"/>
    </source>
</evidence>
<dbReference type="EMBL" id="WHOA01000095">
    <property type="protein sequence ID" value="NOU72612.1"/>
    <property type="molecule type" value="Genomic_DNA"/>
</dbReference>
<organism evidence="5 6">
    <name type="scientific">Paenibacillus phytorum</name>
    <dbReference type="NCBI Taxonomy" id="2654977"/>
    <lineage>
        <taxon>Bacteria</taxon>
        <taxon>Bacillati</taxon>
        <taxon>Bacillota</taxon>
        <taxon>Bacilli</taxon>
        <taxon>Bacillales</taxon>
        <taxon>Paenibacillaceae</taxon>
        <taxon>Paenibacillus</taxon>
    </lineage>
</organism>